<dbReference type="InterPro" id="IPR029032">
    <property type="entry name" value="AhpD-like"/>
</dbReference>
<name>A0ABP9NMC6_9PSEU</name>
<dbReference type="SUPFAM" id="SSF69118">
    <property type="entry name" value="AhpD-like"/>
    <property type="match status" value="1"/>
</dbReference>
<dbReference type="EMBL" id="BAABJO010000016">
    <property type="protein sequence ID" value="GAA5127162.1"/>
    <property type="molecule type" value="Genomic_DNA"/>
</dbReference>
<dbReference type="Pfam" id="PF02627">
    <property type="entry name" value="CMD"/>
    <property type="match status" value="1"/>
</dbReference>
<proteinExistence type="predicted"/>
<organism evidence="2 3">
    <name type="scientific">Pseudonocardia adelaidensis</name>
    <dbReference type="NCBI Taxonomy" id="648754"/>
    <lineage>
        <taxon>Bacteria</taxon>
        <taxon>Bacillati</taxon>
        <taxon>Actinomycetota</taxon>
        <taxon>Actinomycetes</taxon>
        <taxon>Pseudonocardiales</taxon>
        <taxon>Pseudonocardiaceae</taxon>
        <taxon>Pseudonocardia</taxon>
    </lineage>
</organism>
<reference evidence="3" key="1">
    <citation type="journal article" date="2019" name="Int. J. Syst. Evol. Microbiol.">
        <title>The Global Catalogue of Microorganisms (GCM) 10K type strain sequencing project: providing services to taxonomists for standard genome sequencing and annotation.</title>
        <authorList>
            <consortium name="The Broad Institute Genomics Platform"/>
            <consortium name="The Broad Institute Genome Sequencing Center for Infectious Disease"/>
            <person name="Wu L."/>
            <person name="Ma J."/>
        </authorList>
    </citation>
    <scope>NUCLEOTIDE SEQUENCE [LARGE SCALE GENOMIC DNA]</scope>
    <source>
        <strain evidence="3">JCM 18302</strain>
    </source>
</reference>
<evidence type="ECO:0000313" key="2">
    <source>
        <dbReference type="EMBL" id="GAA5127162.1"/>
    </source>
</evidence>
<gene>
    <name evidence="2" type="ORF">GCM10023320_44130</name>
</gene>
<dbReference type="Proteomes" id="UP001500804">
    <property type="component" value="Unassembled WGS sequence"/>
</dbReference>
<dbReference type="InterPro" id="IPR003779">
    <property type="entry name" value="CMD-like"/>
</dbReference>
<keyword evidence="3" id="KW-1185">Reference proteome</keyword>
<dbReference type="Gene3D" id="1.20.1290.10">
    <property type="entry name" value="AhpD-like"/>
    <property type="match status" value="1"/>
</dbReference>
<comment type="caution">
    <text evidence="2">The sequence shown here is derived from an EMBL/GenBank/DDBJ whole genome shotgun (WGS) entry which is preliminary data.</text>
</comment>
<dbReference type="PANTHER" id="PTHR35446">
    <property type="entry name" value="SI:CH211-175M2.5"/>
    <property type="match status" value="1"/>
</dbReference>
<protein>
    <submittedName>
        <fullName evidence="2">Carboxymuconolactone decarboxylase family protein</fullName>
    </submittedName>
</protein>
<accession>A0ABP9NMC6</accession>
<feature type="domain" description="Carboxymuconolactone decarboxylase-like" evidence="1">
    <location>
        <begin position="44"/>
        <end position="102"/>
    </location>
</feature>
<evidence type="ECO:0000313" key="3">
    <source>
        <dbReference type="Proteomes" id="UP001500804"/>
    </source>
</evidence>
<sequence>MSSLFPAHTTATAPPAARRTMEATEKEFGFLPAAVARLAESPELLDGFLRASGSFEATTLDPVSREVVVMTMATRNGCHLCVAMHTGPLRELGVGEGLIAALQAGGPLDDDRLETLRAFVLEVLATTGDVSDDVVRSLLGHGYTLRNALDVVLGIGAYTMSTFANRLTSAPLDEPFARHLGPLSEAS</sequence>
<dbReference type="PANTHER" id="PTHR35446:SF3">
    <property type="entry name" value="CMD DOMAIN-CONTAINING PROTEIN"/>
    <property type="match status" value="1"/>
</dbReference>
<evidence type="ECO:0000259" key="1">
    <source>
        <dbReference type="Pfam" id="PF02627"/>
    </source>
</evidence>